<dbReference type="EMBL" id="LAZR01031040">
    <property type="protein sequence ID" value="KKL54879.1"/>
    <property type="molecule type" value="Genomic_DNA"/>
</dbReference>
<protein>
    <submittedName>
        <fullName evidence="1">Uncharacterized protein</fullName>
    </submittedName>
</protein>
<reference evidence="1" key="1">
    <citation type="journal article" date="2015" name="Nature">
        <title>Complex archaea that bridge the gap between prokaryotes and eukaryotes.</title>
        <authorList>
            <person name="Spang A."/>
            <person name="Saw J.H."/>
            <person name="Jorgensen S.L."/>
            <person name="Zaremba-Niedzwiedzka K."/>
            <person name="Martijn J."/>
            <person name="Lind A.E."/>
            <person name="van Eijk R."/>
            <person name="Schleper C."/>
            <person name="Guy L."/>
            <person name="Ettema T.J."/>
        </authorList>
    </citation>
    <scope>NUCLEOTIDE SEQUENCE</scope>
</reference>
<accession>A0A0F9D002</accession>
<comment type="caution">
    <text evidence="1">The sequence shown here is derived from an EMBL/GenBank/DDBJ whole genome shotgun (WGS) entry which is preliminary data.</text>
</comment>
<gene>
    <name evidence="1" type="ORF">LCGC14_2261000</name>
</gene>
<proteinExistence type="predicted"/>
<sequence length="191" mass="21279">MVCRLIIEIGTNITGLTIVYFRTKMIPGNFWRTERRVGHRKRTQYTDVERAEFCVALEAEGYSIDQTKSRKGSLTKVSVRSGVARSTLGGWFRKRNNAPPPQLRQEKRVELAHLFEELAYLYLEQAATEKAIANTRGKDAIIAAATAVDKMRLLNEQSTENIATKIVLTWPSLPSIHSGGDPDGDGGDDGD</sequence>
<dbReference type="AlphaFoldDB" id="A0A0F9D002"/>
<organism evidence="1">
    <name type="scientific">marine sediment metagenome</name>
    <dbReference type="NCBI Taxonomy" id="412755"/>
    <lineage>
        <taxon>unclassified sequences</taxon>
        <taxon>metagenomes</taxon>
        <taxon>ecological metagenomes</taxon>
    </lineage>
</organism>
<evidence type="ECO:0000313" key="1">
    <source>
        <dbReference type="EMBL" id="KKL54879.1"/>
    </source>
</evidence>
<name>A0A0F9D002_9ZZZZ</name>